<reference evidence="1 2" key="1">
    <citation type="journal article" date="2021" name="Nat. Commun.">
        <title>Genetic determinants of endophytism in the Arabidopsis root mycobiome.</title>
        <authorList>
            <person name="Mesny F."/>
            <person name="Miyauchi S."/>
            <person name="Thiergart T."/>
            <person name="Pickel B."/>
            <person name="Atanasova L."/>
            <person name="Karlsson M."/>
            <person name="Huettel B."/>
            <person name="Barry K.W."/>
            <person name="Haridas S."/>
            <person name="Chen C."/>
            <person name="Bauer D."/>
            <person name="Andreopoulos W."/>
            <person name="Pangilinan J."/>
            <person name="LaButti K."/>
            <person name="Riley R."/>
            <person name="Lipzen A."/>
            <person name="Clum A."/>
            <person name="Drula E."/>
            <person name="Henrissat B."/>
            <person name="Kohler A."/>
            <person name="Grigoriev I.V."/>
            <person name="Martin F.M."/>
            <person name="Hacquard S."/>
        </authorList>
    </citation>
    <scope>NUCLEOTIDE SEQUENCE [LARGE SCALE GENOMIC DNA]</scope>
    <source>
        <strain evidence="1 2">MPI-SDFR-AT-0079</strain>
    </source>
</reference>
<dbReference type="EMBL" id="JAGIZQ010000003">
    <property type="protein sequence ID" value="KAH6636021.1"/>
    <property type="molecule type" value="Genomic_DNA"/>
</dbReference>
<comment type="caution">
    <text evidence="1">The sequence shown here is derived from an EMBL/GenBank/DDBJ whole genome shotgun (WGS) entry which is preliminary data.</text>
</comment>
<name>A0ACB7PG58_9PEZI</name>
<accession>A0ACB7PG58</accession>
<evidence type="ECO:0000313" key="1">
    <source>
        <dbReference type="EMBL" id="KAH6636021.1"/>
    </source>
</evidence>
<evidence type="ECO:0000313" key="2">
    <source>
        <dbReference type="Proteomes" id="UP000724584"/>
    </source>
</evidence>
<proteinExistence type="predicted"/>
<keyword evidence="2" id="KW-1185">Reference proteome</keyword>
<gene>
    <name evidence="1" type="ORF">F5144DRAFT_488180</name>
</gene>
<protein>
    <submittedName>
        <fullName evidence="1">Pyridoxal phosphate-dependent transferase</fullName>
    </submittedName>
</protein>
<organism evidence="1 2">
    <name type="scientific">Chaetomium tenue</name>
    <dbReference type="NCBI Taxonomy" id="1854479"/>
    <lineage>
        <taxon>Eukaryota</taxon>
        <taxon>Fungi</taxon>
        <taxon>Dikarya</taxon>
        <taxon>Ascomycota</taxon>
        <taxon>Pezizomycotina</taxon>
        <taxon>Sordariomycetes</taxon>
        <taxon>Sordariomycetidae</taxon>
        <taxon>Sordariales</taxon>
        <taxon>Chaetomiaceae</taxon>
        <taxon>Chaetomium</taxon>
    </lineage>
</organism>
<dbReference type="Proteomes" id="UP000724584">
    <property type="component" value="Unassembled WGS sequence"/>
</dbReference>
<sequence>MLLEEYTTLFHRFFQGYYPISLHAHASDALHPTTIASLLINTGATSPLVLHSPTLAPRPDEKPEETGQRVRQFALDLLGWNETHVREPKFVYEVRGYGAGYGPLAHASKEWEINAIAAGPKPVLVNIRTATKESLDNLLAEAKAQGCIAALIDLVSTEDGLILPPERLGMLKESCARHKLLLIVDETMTAIRCGAPFTFQRSEYAAQEPHLQPDLVIFGKGLGVSGIALNFNGALIKNLGYVETPDMKQTILYYRALVSRPIGLTTLIEAYGTLRKAEAQNWPARSVQIGETIRGILYELEPQTREPGVIRGLAAMIALDKKYVTRFGIMGAIRRRSPIVRWLPSLSAGYADRGLLMENVFGSQSRKHRQTLSAEADRAGFAPLWCFLCGIQASSQDWCRECFLSYCNNEVCVKKFGEHEHVG</sequence>
<keyword evidence="1" id="KW-0808">Transferase</keyword>